<dbReference type="Proteomes" id="UP001148614">
    <property type="component" value="Unassembled WGS sequence"/>
</dbReference>
<organism evidence="1 2">
    <name type="scientific">Xylaria arbuscula</name>
    <dbReference type="NCBI Taxonomy" id="114810"/>
    <lineage>
        <taxon>Eukaryota</taxon>
        <taxon>Fungi</taxon>
        <taxon>Dikarya</taxon>
        <taxon>Ascomycota</taxon>
        <taxon>Pezizomycotina</taxon>
        <taxon>Sordariomycetes</taxon>
        <taxon>Xylariomycetidae</taxon>
        <taxon>Xylariales</taxon>
        <taxon>Xylariaceae</taxon>
        <taxon>Xylaria</taxon>
    </lineage>
</organism>
<dbReference type="AlphaFoldDB" id="A0A9W8NF29"/>
<gene>
    <name evidence="1" type="ORF">NPX13_g4853</name>
</gene>
<evidence type="ECO:0000313" key="1">
    <source>
        <dbReference type="EMBL" id="KAJ3573011.1"/>
    </source>
</evidence>
<reference evidence="1" key="1">
    <citation type="submission" date="2022-07" db="EMBL/GenBank/DDBJ databases">
        <title>Genome Sequence of Xylaria arbuscula.</title>
        <authorList>
            <person name="Buettner E."/>
        </authorList>
    </citation>
    <scope>NUCLEOTIDE SEQUENCE</scope>
    <source>
        <strain evidence="1">VT107</strain>
    </source>
</reference>
<evidence type="ECO:0000313" key="2">
    <source>
        <dbReference type="Proteomes" id="UP001148614"/>
    </source>
</evidence>
<protein>
    <submittedName>
        <fullName evidence="1">Uncharacterized protein</fullName>
    </submittedName>
</protein>
<accession>A0A9W8NF29</accession>
<sequence>MGDTGPMPGLGISRAATPTVDSLDSQFSQPEFPYPATKLIIGTYFWIHPTEQSWACLVVGSFYDAEDRELSRTELLLGRRVDEVPSPDQSYSEAHFLETDTHRRNSFAFLQQDLVFTEDGYLLLSASTRIDIDSYPFVEEVKSVSSASLPIPYEANTDLEHINADHSATDTFAAMAGRGGWNPSFGWDTQGFQPPVGQPCPGTIPTMPYGGYAPNPMMNPMMNPMSNPMMNPMMNTPSYGMPGQYPQVGVPGYQYPQYGQYPAAGYHPNQRMPQPHPLVSMEFPGMNMVNSTGGAGCEPGYNYLFHDEHTKIHVFRCKEPPWRAPMLHYSFAKFQIPTNTTIRDLMARLGAFNPDPRLNRITEVTEGGSGDWYRGMILQGDQEDLHKTLKDIGWDASRNGREKPVVWLWVTKD</sequence>
<keyword evidence="2" id="KW-1185">Reference proteome</keyword>
<name>A0A9W8NF29_9PEZI</name>
<dbReference type="VEuPathDB" id="FungiDB:F4678DRAFT_311413"/>
<dbReference type="EMBL" id="JANPWZ010000717">
    <property type="protein sequence ID" value="KAJ3573011.1"/>
    <property type="molecule type" value="Genomic_DNA"/>
</dbReference>
<comment type="caution">
    <text evidence="1">The sequence shown here is derived from an EMBL/GenBank/DDBJ whole genome shotgun (WGS) entry which is preliminary data.</text>
</comment>
<proteinExistence type="predicted"/>